<protein>
    <recommendedName>
        <fullName evidence="4">Chitin-binding type-4 domain-containing protein</fullName>
    </recommendedName>
</protein>
<organism evidence="2 3">
    <name type="scientific">Dimargaris verticillata</name>
    <dbReference type="NCBI Taxonomy" id="2761393"/>
    <lineage>
        <taxon>Eukaryota</taxon>
        <taxon>Fungi</taxon>
        <taxon>Fungi incertae sedis</taxon>
        <taxon>Zoopagomycota</taxon>
        <taxon>Kickxellomycotina</taxon>
        <taxon>Dimargaritomycetes</taxon>
        <taxon>Dimargaritales</taxon>
        <taxon>Dimargaritaceae</taxon>
        <taxon>Dimargaris</taxon>
    </lineage>
</organism>
<feature type="compositionally biased region" description="Low complexity" evidence="1">
    <location>
        <begin position="291"/>
        <end position="302"/>
    </location>
</feature>
<feature type="compositionally biased region" description="Low complexity" evidence="1">
    <location>
        <begin position="195"/>
        <end position="216"/>
    </location>
</feature>
<evidence type="ECO:0008006" key="4">
    <source>
        <dbReference type="Google" id="ProtNLM"/>
    </source>
</evidence>
<proteinExistence type="predicted"/>
<feature type="region of interest" description="Disordered" evidence="1">
    <location>
        <begin position="190"/>
        <end position="322"/>
    </location>
</feature>
<feature type="compositionally biased region" description="Low complexity" evidence="1">
    <location>
        <begin position="245"/>
        <end position="269"/>
    </location>
</feature>
<dbReference type="PANTHER" id="PTHR36182">
    <property type="entry name" value="PROTEIN, PUTATIVE (AFU_ORTHOLOGUE AFUA_6G10930)-RELATED"/>
    <property type="match status" value="1"/>
</dbReference>
<feature type="region of interest" description="Disordered" evidence="1">
    <location>
        <begin position="1"/>
        <end position="21"/>
    </location>
</feature>
<comment type="caution">
    <text evidence="2">The sequence shown here is derived from an EMBL/GenBank/DDBJ whole genome shotgun (WGS) entry which is preliminary data.</text>
</comment>
<dbReference type="EMBL" id="JANBQB010000452">
    <property type="protein sequence ID" value="KAJ1976226.1"/>
    <property type="molecule type" value="Genomic_DNA"/>
</dbReference>
<gene>
    <name evidence="2" type="ORF">H4R34_004061</name>
</gene>
<dbReference type="Proteomes" id="UP001151582">
    <property type="component" value="Unassembled WGS sequence"/>
</dbReference>
<evidence type="ECO:0000313" key="2">
    <source>
        <dbReference type="EMBL" id="KAJ1976226.1"/>
    </source>
</evidence>
<sequence length="403" mass="41968">MAMEQPCPRYSANPKCPPPPRGASVDYSIKSPIGGPDGIIQPLCKYSQPYDRPVATYEAGTSIPVKFMAGGASHGGGHCQFSVSYDGGQTYAALRTILNNCFSEGLHYDIPIPANAPPSEHVIFAWTWVNAVGNREFYMNCADIAITGGNTSGTIDGPQMVVANYGPNTPYVSEFRYSGQAQEELYVNAPRLSISPSGTTTMSPSTPEATPTSTPTNIPPPTEAPEYSDDANADTDNEEDDGLPPVLLATSTSTATASPSVSLPATTTSDTPSQAPLATARSVSVPKKCKASNPNASTSSTSVKGVHRTKPSRTGVSNSPCAPLDEAGVSLLAATATTTTASSNGSNDNNGRTAVADLGACAHGAIKCHGQASWKQCVYEHWVKFTVPVGTTCTEDSPGIHFV</sequence>
<dbReference type="AlphaFoldDB" id="A0A9W8EBH4"/>
<accession>A0A9W8EBH4</accession>
<evidence type="ECO:0000313" key="3">
    <source>
        <dbReference type="Proteomes" id="UP001151582"/>
    </source>
</evidence>
<name>A0A9W8EBH4_9FUNG</name>
<reference evidence="2" key="1">
    <citation type="submission" date="2022-07" db="EMBL/GenBank/DDBJ databases">
        <title>Phylogenomic reconstructions and comparative analyses of Kickxellomycotina fungi.</title>
        <authorList>
            <person name="Reynolds N.K."/>
            <person name="Stajich J.E."/>
            <person name="Barry K."/>
            <person name="Grigoriev I.V."/>
            <person name="Crous P."/>
            <person name="Smith M.E."/>
        </authorList>
    </citation>
    <scope>NUCLEOTIDE SEQUENCE</scope>
    <source>
        <strain evidence="2">RSA 567</strain>
    </source>
</reference>
<dbReference type="Gene3D" id="2.70.50.70">
    <property type="match status" value="1"/>
</dbReference>
<feature type="compositionally biased region" description="Acidic residues" evidence="1">
    <location>
        <begin position="226"/>
        <end position="242"/>
    </location>
</feature>
<evidence type="ECO:0000256" key="1">
    <source>
        <dbReference type="SAM" id="MobiDB-lite"/>
    </source>
</evidence>
<keyword evidence="3" id="KW-1185">Reference proteome</keyword>
<dbReference type="PANTHER" id="PTHR36182:SF1">
    <property type="entry name" value="PROTEIN, PUTATIVE (AFU_ORTHOLOGUE AFUA_6G10930)-RELATED"/>
    <property type="match status" value="1"/>
</dbReference>
<dbReference type="OrthoDB" id="2342176at2759"/>